<evidence type="ECO:0000256" key="2">
    <source>
        <dbReference type="ARBA" id="ARBA00022692"/>
    </source>
</evidence>
<name>A0A9P4MFA6_9PEZI</name>
<accession>A0A9P4MFA6</accession>
<dbReference type="InterPro" id="IPR052337">
    <property type="entry name" value="SAT4-like"/>
</dbReference>
<keyword evidence="2 6" id="KW-0812">Transmembrane</keyword>
<feature type="transmembrane region" description="Helical" evidence="6">
    <location>
        <begin position="165"/>
        <end position="194"/>
    </location>
</feature>
<comment type="caution">
    <text evidence="8">The sequence shown here is derived from an EMBL/GenBank/DDBJ whole genome shotgun (WGS) entry which is preliminary data.</text>
</comment>
<sequence>MASGDLHLFVLVSAIAWLPLIWLTAILRGYVRWHMLRNIAADDWTMMASVVFSTAFLACTIMLSINGMGRHIEDITIQEASTGMKYWYICSILYIPATIFLKISVGYFLLRVTVTRAQSLVCYSMIYLAAIFGVAYTAISLFVCWPVSFRWNFDPTAVGHCMPLGLYVGLCYAAASLNALADTAFAVLPGLITWGSTMNNRTRTSVRLLLGLGSIACIATIVRVYYLHTVKTPTYKGDTLYETAITTMLAVWELGLGITAACAATLRPLLQRWLGSLNESFAVQGSLQLPTIQPAADVPPAKSEVILYYANLEKGQNVDNENVKVGSQASIHELRIDSSQE</sequence>
<keyword evidence="4 6" id="KW-0472">Membrane</keyword>
<dbReference type="PANTHER" id="PTHR33048">
    <property type="entry name" value="PTH11-LIKE INTEGRAL MEMBRANE PROTEIN (AFU_ORTHOLOGUE AFUA_5G11245)"/>
    <property type="match status" value="1"/>
</dbReference>
<gene>
    <name evidence="8" type="ORF">K461DRAFT_294983</name>
</gene>
<dbReference type="Proteomes" id="UP000799439">
    <property type="component" value="Unassembled WGS sequence"/>
</dbReference>
<proteinExistence type="inferred from homology"/>
<dbReference type="GO" id="GO:0016020">
    <property type="term" value="C:membrane"/>
    <property type="evidence" value="ECO:0007669"/>
    <property type="project" value="UniProtKB-SubCell"/>
</dbReference>
<keyword evidence="9" id="KW-1185">Reference proteome</keyword>
<keyword evidence="3 6" id="KW-1133">Transmembrane helix</keyword>
<dbReference type="EMBL" id="ML996087">
    <property type="protein sequence ID" value="KAF2152145.1"/>
    <property type="molecule type" value="Genomic_DNA"/>
</dbReference>
<feature type="transmembrane region" description="Helical" evidence="6">
    <location>
        <begin position="246"/>
        <end position="266"/>
    </location>
</feature>
<comment type="similarity">
    <text evidence="5">Belongs to the SAT4 family.</text>
</comment>
<feature type="transmembrane region" description="Helical" evidence="6">
    <location>
        <begin position="206"/>
        <end position="226"/>
    </location>
</feature>
<evidence type="ECO:0000313" key="9">
    <source>
        <dbReference type="Proteomes" id="UP000799439"/>
    </source>
</evidence>
<feature type="transmembrane region" description="Helical" evidence="6">
    <location>
        <begin position="86"/>
        <end position="110"/>
    </location>
</feature>
<feature type="transmembrane region" description="Helical" evidence="6">
    <location>
        <begin position="122"/>
        <end position="145"/>
    </location>
</feature>
<evidence type="ECO:0000256" key="3">
    <source>
        <dbReference type="ARBA" id="ARBA00022989"/>
    </source>
</evidence>
<dbReference type="PANTHER" id="PTHR33048:SF96">
    <property type="entry name" value="INTEGRAL MEMBRANE PROTEIN"/>
    <property type="match status" value="1"/>
</dbReference>
<evidence type="ECO:0000256" key="4">
    <source>
        <dbReference type="ARBA" id="ARBA00023136"/>
    </source>
</evidence>
<feature type="domain" description="Rhodopsin" evidence="7">
    <location>
        <begin position="27"/>
        <end position="272"/>
    </location>
</feature>
<dbReference type="Pfam" id="PF20684">
    <property type="entry name" value="Fung_rhodopsin"/>
    <property type="match status" value="1"/>
</dbReference>
<evidence type="ECO:0000256" key="5">
    <source>
        <dbReference type="ARBA" id="ARBA00038359"/>
    </source>
</evidence>
<protein>
    <recommendedName>
        <fullName evidence="7">Rhodopsin domain-containing protein</fullName>
    </recommendedName>
</protein>
<evidence type="ECO:0000256" key="1">
    <source>
        <dbReference type="ARBA" id="ARBA00004141"/>
    </source>
</evidence>
<reference evidence="8" key="1">
    <citation type="journal article" date="2020" name="Stud. Mycol.">
        <title>101 Dothideomycetes genomes: a test case for predicting lifestyles and emergence of pathogens.</title>
        <authorList>
            <person name="Haridas S."/>
            <person name="Albert R."/>
            <person name="Binder M."/>
            <person name="Bloem J."/>
            <person name="Labutti K."/>
            <person name="Salamov A."/>
            <person name="Andreopoulos B."/>
            <person name="Baker S."/>
            <person name="Barry K."/>
            <person name="Bills G."/>
            <person name="Bluhm B."/>
            <person name="Cannon C."/>
            <person name="Castanera R."/>
            <person name="Culley D."/>
            <person name="Daum C."/>
            <person name="Ezra D."/>
            <person name="Gonzalez J."/>
            <person name="Henrissat B."/>
            <person name="Kuo A."/>
            <person name="Liang C."/>
            <person name="Lipzen A."/>
            <person name="Lutzoni F."/>
            <person name="Magnuson J."/>
            <person name="Mondo S."/>
            <person name="Nolan M."/>
            <person name="Ohm R."/>
            <person name="Pangilinan J."/>
            <person name="Park H.-J."/>
            <person name="Ramirez L."/>
            <person name="Alfaro M."/>
            <person name="Sun H."/>
            <person name="Tritt A."/>
            <person name="Yoshinaga Y."/>
            <person name="Zwiers L.-H."/>
            <person name="Turgeon B."/>
            <person name="Goodwin S."/>
            <person name="Spatafora J."/>
            <person name="Crous P."/>
            <person name="Grigoriev I."/>
        </authorList>
    </citation>
    <scope>NUCLEOTIDE SEQUENCE</scope>
    <source>
        <strain evidence="8">CBS 260.36</strain>
    </source>
</reference>
<dbReference type="OrthoDB" id="3923077at2759"/>
<evidence type="ECO:0000259" key="7">
    <source>
        <dbReference type="Pfam" id="PF20684"/>
    </source>
</evidence>
<comment type="subcellular location">
    <subcellularLocation>
        <location evidence="1">Membrane</location>
        <topology evidence="1">Multi-pass membrane protein</topology>
    </subcellularLocation>
</comment>
<evidence type="ECO:0000256" key="6">
    <source>
        <dbReference type="SAM" id="Phobius"/>
    </source>
</evidence>
<organism evidence="8 9">
    <name type="scientific">Myriangium duriaei CBS 260.36</name>
    <dbReference type="NCBI Taxonomy" id="1168546"/>
    <lineage>
        <taxon>Eukaryota</taxon>
        <taxon>Fungi</taxon>
        <taxon>Dikarya</taxon>
        <taxon>Ascomycota</taxon>
        <taxon>Pezizomycotina</taxon>
        <taxon>Dothideomycetes</taxon>
        <taxon>Dothideomycetidae</taxon>
        <taxon>Myriangiales</taxon>
        <taxon>Myriangiaceae</taxon>
        <taxon>Myriangium</taxon>
    </lineage>
</organism>
<dbReference type="InterPro" id="IPR049326">
    <property type="entry name" value="Rhodopsin_dom_fungi"/>
</dbReference>
<feature type="transmembrane region" description="Helical" evidence="6">
    <location>
        <begin position="6"/>
        <end position="31"/>
    </location>
</feature>
<dbReference type="AlphaFoldDB" id="A0A9P4MFA6"/>
<feature type="transmembrane region" description="Helical" evidence="6">
    <location>
        <begin position="43"/>
        <end position="66"/>
    </location>
</feature>
<evidence type="ECO:0000313" key="8">
    <source>
        <dbReference type="EMBL" id="KAF2152145.1"/>
    </source>
</evidence>